<gene>
    <name evidence="1" type="ORF">DPM33_23760</name>
</gene>
<accession>A0A330HPE3</accession>
<dbReference type="Proteomes" id="UP000251558">
    <property type="component" value="Unassembled WGS sequence"/>
</dbReference>
<organism evidence="1 2">
    <name type="scientific">Mesorhizobium hawassense</name>
    <dbReference type="NCBI Taxonomy" id="1209954"/>
    <lineage>
        <taxon>Bacteria</taxon>
        <taxon>Pseudomonadati</taxon>
        <taxon>Pseudomonadota</taxon>
        <taxon>Alphaproteobacteria</taxon>
        <taxon>Hyphomicrobiales</taxon>
        <taxon>Phyllobacteriaceae</taxon>
        <taxon>Mesorhizobium</taxon>
    </lineage>
</organism>
<protein>
    <submittedName>
        <fullName evidence="1">Uncharacterized protein</fullName>
    </submittedName>
</protein>
<reference evidence="1 2" key="1">
    <citation type="submission" date="2018-07" db="EMBL/GenBank/DDBJ databases">
        <title>Diversity of Mesorhizobium strains in Brazil.</title>
        <authorList>
            <person name="Helene L.C.F."/>
            <person name="Dall'Agnol R."/>
            <person name="Delamuta J.R.M."/>
            <person name="Hungria M."/>
        </authorList>
    </citation>
    <scope>NUCLEOTIDE SEQUENCE [LARGE SCALE GENOMIC DNA]</scope>
    <source>
        <strain evidence="1 2">AC99b</strain>
    </source>
</reference>
<dbReference type="OrthoDB" id="8084371at2"/>
<dbReference type="AlphaFoldDB" id="A0A330HPE3"/>
<evidence type="ECO:0000313" key="1">
    <source>
        <dbReference type="EMBL" id="RAZ88539.1"/>
    </source>
</evidence>
<dbReference type="EMBL" id="QMBP01000012">
    <property type="protein sequence ID" value="RAZ88539.1"/>
    <property type="molecule type" value="Genomic_DNA"/>
</dbReference>
<keyword evidence="2" id="KW-1185">Reference proteome</keyword>
<sequence>MSIPQSLNDADLRFECPRCQHPIVRKGSWFKSVATFKCAGCQTALRLGYPAKLRLFEKHKQSTSPDRISQAR</sequence>
<comment type="caution">
    <text evidence="1">The sequence shown here is derived from an EMBL/GenBank/DDBJ whole genome shotgun (WGS) entry which is preliminary data.</text>
</comment>
<proteinExistence type="predicted"/>
<name>A0A330HPE3_9HYPH</name>
<evidence type="ECO:0000313" key="2">
    <source>
        <dbReference type="Proteomes" id="UP000251558"/>
    </source>
</evidence>